<gene>
    <name evidence="1" type="ORF">K2173_005452</name>
</gene>
<evidence type="ECO:0000313" key="2">
    <source>
        <dbReference type="Proteomes" id="UP001159364"/>
    </source>
</evidence>
<dbReference type="Proteomes" id="UP001159364">
    <property type="component" value="Linkage Group LG10"/>
</dbReference>
<protein>
    <submittedName>
        <fullName evidence="1">Uncharacterized protein</fullName>
    </submittedName>
</protein>
<accession>A0AAV8SK33</accession>
<sequence length="237" mass="25932">MRLKRVHAYLKKINKPAVKAIQIPDGDVIDYALSHLQPTLNHPKVKGKRPMAVIASDYSERGNRGGVLSFNPDPDLTKVTQTNGETIEASSAKTYGSSTIASMVLGSTTTDDGGLPTQVVEALLALSCKVAQRAKLGDDISIVFKTHRSSPPIGAWSKQLQFQEHKIQMKHYPDVIFLASSLGKLLGMDAKTSGMERIEYAKTCVEGLSYLSEYGEMVKGEMQLSYPWKPHTGRGEP</sequence>
<name>A0AAV8SK33_9ROSI</name>
<dbReference type="EMBL" id="JAIWQS010000010">
    <property type="protein sequence ID" value="KAJ8752563.1"/>
    <property type="molecule type" value="Genomic_DNA"/>
</dbReference>
<comment type="caution">
    <text evidence="1">The sequence shown here is derived from an EMBL/GenBank/DDBJ whole genome shotgun (WGS) entry which is preliminary data.</text>
</comment>
<dbReference type="AlphaFoldDB" id="A0AAV8SK33"/>
<evidence type="ECO:0000313" key="1">
    <source>
        <dbReference type="EMBL" id="KAJ8752563.1"/>
    </source>
</evidence>
<organism evidence="1 2">
    <name type="scientific">Erythroxylum novogranatense</name>
    <dbReference type="NCBI Taxonomy" id="1862640"/>
    <lineage>
        <taxon>Eukaryota</taxon>
        <taxon>Viridiplantae</taxon>
        <taxon>Streptophyta</taxon>
        <taxon>Embryophyta</taxon>
        <taxon>Tracheophyta</taxon>
        <taxon>Spermatophyta</taxon>
        <taxon>Magnoliopsida</taxon>
        <taxon>eudicotyledons</taxon>
        <taxon>Gunneridae</taxon>
        <taxon>Pentapetalae</taxon>
        <taxon>rosids</taxon>
        <taxon>fabids</taxon>
        <taxon>Malpighiales</taxon>
        <taxon>Erythroxylaceae</taxon>
        <taxon>Erythroxylum</taxon>
    </lineage>
</organism>
<keyword evidence="2" id="KW-1185">Reference proteome</keyword>
<proteinExistence type="predicted"/>
<reference evidence="1 2" key="1">
    <citation type="submission" date="2021-09" db="EMBL/GenBank/DDBJ databases">
        <title>Genomic insights and catalytic innovation underlie evolution of tropane alkaloids biosynthesis.</title>
        <authorList>
            <person name="Wang Y.-J."/>
            <person name="Tian T."/>
            <person name="Huang J.-P."/>
            <person name="Huang S.-X."/>
        </authorList>
    </citation>
    <scope>NUCLEOTIDE SEQUENCE [LARGE SCALE GENOMIC DNA]</scope>
    <source>
        <strain evidence="1">KIB-2018</strain>
        <tissue evidence="1">Leaf</tissue>
    </source>
</reference>